<proteinExistence type="predicted"/>
<dbReference type="PANTHER" id="PTHR44858:SF1">
    <property type="entry name" value="UDP-N-ACETYLGLUCOSAMINE--PEPTIDE N-ACETYLGLUCOSAMINYLTRANSFERASE SPINDLY-RELATED"/>
    <property type="match status" value="1"/>
</dbReference>
<evidence type="ECO:0000256" key="2">
    <source>
        <dbReference type="ARBA" id="ARBA00022803"/>
    </source>
</evidence>
<dbReference type="InterPro" id="IPR050498">
    <property type="entry name" value="Ycf3"/>
</dbReference>
<dbReference type="SMART" id="SM00028">
    <property type="entry name" value="TPR"/>
    <property type="match status" value="4"/>
</dbReference>
<evidence type="ECO:0000313" key="5">
    <source>
        <dbReference type="Proteomes" id="UP000214646"/>
    </source>
</evidence>
<dbReference type="PANTHER" id="PTHR44858">
    <property type="entry name" value="TETRATRICOPEPTIDE REPEAT PROTEIN 6"/>
    <property type="match status" value="1"/>
</dbReference>
<dbReference type="RefSeq" id="WP_161967408.1">
    <property type="nucleotide sequence ID" value="NZ_NIDE01000004.1"/>
</dbReference>
<organism evidence="4 5">
    <name type="scientific">Fimbriiglobus ruber</name>
    <dbReference type="NCBI Taxonomy" id="1908690"/>
    <lineage>
        <taxon>Bacteria</taxon>
        <taxon>Pseudomonadati</taxon>
        <taxon>Planctomycetota</taxon>
        <taxon>Planctomycetia</taxon>
        <taxon>Gemmatales</taxon>
        <taxon>Gemmataceae</taxon>
        <taxon>Fimbriiglobus</taxon>
    </lineage>
</organism>
<keyword evidence="5" id="KW-1185">Reference proteome</keyword>
<keyword evidence="2 3" id="KW-0802">TPR repeat</keyword>
<dbReference type="InterPro" id="IPR011990">
    <property type="entry name" value="TPR-like_helical_dom_sf"/>
</dbReference>
<name>A0A225DYV4_9BACT</name>
<dbReference type="Gene3D" id="1.25.40.10">
    <property type="entry name" value="Tetratricopeptide repeat domain"/>
    <property type="match status" value="2"/>
</dbReference>
<evidence type="ECO:0000313" key="4">
    <source>
        <dbReference type="EMBL" id="OWK43718.1"/>
    </source>
</evidence>
<dbReference type="InterPro" id="IPR019734">
    <property type="entry name" value="TPR_rpt"/>
</dbReference>
<feature type="repeat" description="TPR" evidence="3">
    <location>
        <begin position="93"/>
        <end position="126"/>
    </location>
</feature>
<feature type="repeat" description="TPR" evidence="3">
    <location>
        <begin position="25"/>
        <end position="58"/>
    </location>
</feature>
<dbReference type="OrthoDB" id="9807628at2"/>
<comment type="caution">
    <text evidence="4">The sequence shown here is derived from an EMBL/GenBank/DDBJ whole genome shotgun (WGS) entry which is preliminary data.</text>
</comment>
<dbReference type="Proteomes" id="UP000214646">
    <property type="component" value="Unassembled WGS sequence"/>
</dbReference>
<accession>A0A225DYV4</accession>
<dbReference type="Pfam" id="PF13432">
    <property type="entry name" value="TPR_16"/>
    <property type="match status" value="1"/>
</dbReference>
<dbReference type="AlphaFoldDB" id="A0A225DYV4"/>
<dbReference type="PROSITE" id="PS50005">
    <property type="entry name" value="TPR"/>
    <property type="match status" value="3"/>
</dbReference>
<reference evidence="5" key="1">
    <citation type="submission" date="2017-06" db="EMBL/GenBank/DDBJ databases">
        <title>Genome analysis of Fimbriiglobus ruber SP5, the first member of the order Planctomycetales with confirmed chitinolytic capability.</title>
        <authorList>
            <person name="Ravin N.V."/>
            <person name="Rakitin A.L."/>
            <person name="Ivanova A.A."/>
            <person name="Beletsky A.V."/>
            <person name="Kulichevskaya I.S."/>
            <person name="Mardanov A.V."/>
            <person name="Dedysh S.N."/>
        </authorList>
    </citation>
    <scope>NUCLEOTIDE SEQUENCE [LARGE SCALE GENOMIC DNA]</scope>
    <source>
        <strain evidence="5">SP5</strain>
    </source>
</reference>
<sequence>MAPQRDAERAISDLDRALALDPKLAAAWFYRGTARLHQRDLDRAVADLDRAVELNSTNIQAFTVRGLAWGTKGEWAKAAVSYTDAIKLRPDDAARYHDRAGAWMRLREWGKALDDYDAAVRLEPRLTQAGLDRAWCRASCPDARYRDGAKALAEATRVCEQLEWKNPFALAALAAASAEAGRFEDAVRWQKKALEDPAFVQAMGPQGRQWLASYEQNKPSRLE</sequence>
<evidence type="ECO:0000256" key="1">
    <source>
        <dbReference type="ARBA" id="ARBA00022737"/>
    </source>
</evidence>
<gene>
    <name evidence="4" type="ORF">FRUB_03317</name>
</gene>
<protein>
    <submittedName>
        <fullName evidence="4">Uncharacterized protein</fullName>
    </submittedName>
</protein>
<dbReference type="EMBL" id="NIDE01000004">
    <property type="protein sequence ID" value="OWK43718.1"/>
    <property type="molecule type" value="Genomic_DNA"/>
</dbReference>
<keyword evidence="1" id="KW-0677">Repeat</keyword>
<dbReference type="SUPFAM" id="SSF48452">
    <property type="entry name" value="TPR-like"/>
    <property type="match status" value="1"/>
</dbReference>
<evidence type="ECO:0000256" key="3">
    <source>
        <dbReference type="PROSITE-ProRule" id="PRU00339"/>
    </source>
</evidence>
<feature type="repeat" description="TPR" evidence="3">
    <location>
        <begin position="59"/>
        <end position="92"/>
    </location>
</feature>